<feature type="region of interest" description="Disordered" evidence="2">
    <location>
        <begin position="195"/>
        <end position="477"/>
    </location>
</feature>
<comment type="similarity">
    <text evidence="1">Belongs to the mycobacterial PPE family.</text>
</comment>
<dbReference type="Pfam" id="PF00823">
    <property type="entry name" value="PPE"/>
    <property type="match status" value="1"/>
</dbReference>
<evidence type="ECO:0000256" key="1">
    <source>
        <dbReference type="ARBA" id="ARBA00010652"/>
    </source>
</evidence>
<evidence type="ECO:0000313" key="5">
    <source>
        <dbReference type="Proteomes" id="UP001212821"/>
    </source>
</evidence>
<evidence type="ECO:0000259" key="3">
    <source>
        <dbReference type="Pfam" id="PF00823"/>
    </source>
</evidence>
<feature type="compositionally biased region" description="Gly residues" evidence="2">
    <location>
        <begin position="357"/>
        <end position="374"/>
    </location>
</feature>
<evidence type="ECO:0000256" key="2">
    <source>
        <dbReference type="SAM" id="MobiDB-lite"/>
    </source>
</evidence>
<reference evidence="5" key="1">
    <citation type="submission" date="2022-12" db="EMBL/GenBank/DDBJ databases">
        <authorList>
            <person name="Mo P."/>
        </authorList>
    </citation>
    <scope>NUCLEOTIDE SEQUENCE [LARGE SCALE GENOMIC DNA]</scope>
    <source>
        <strain evidence="5">HUAS 3-15</strain>
    </source>
</reference>
<feature type="compositionally biased region" description="Low complexity" evidence="2">
    <location>
        <begin position="246"/>
        <end position="299"/>
    </location>
</feature>
<accession>A0ABY7Q8Y3</accession>
<dbReference type="SUPFAM" id="SSF140453">
    <property type="entry name" value="EsxAB dimer-like"/>
    <property type="match status" value="1"/>
</dbReference>
<feature type="region of interest" description="Disordered" evidence="2">
    <location>
        <begin position="162"/>
        <end position="183"/>
    </location>
</feature>
<feature type="compositionally biased region" description="Gly residues" evidence="2">
    <location>
        <begin position="323"/>
        <end position="334"/>
    </location>
</feature>
<gene>
    <name evidence="4" type="ORF">O1G21_24265</name>
</gene>
<dbReference type="RefSeq" id="WP_270146696.1">
    <property type="nucleotide sequence ID" value="NZ_CP115450.1"/>
</dbReference>
<keyword evidence="5" id="KW-1185">Reference proteome</keyword>
<feature type="domain" description="PPE" evidence="3">
    <location>
        <begin position="16"/>
        <end position="107"/>
    </location>
</feature>
<feature type="compositionally biased region" description="Polar residues" evidence="2">
    <location>
        <begin position="467"/>
        <end position="477"/>
    </location>
</feature>
<dbReference type="Gene3D" id="1.20.1260.20">
    <property type="entry name" value="PPE superfamily"/>
    <property type="match status" value="1"/>
</dbReference>
<dbReference type="InterPro" id="IPR038332">
    <property type="entry name" value="PPE_sf"/>
</dbReference>
<name>A0ABY7Q8Y3_9ACTN</name>
<feature type="compositionally biased region" description="Low complexity" evidence="2">
    <location>
        <begin position="195"/>
        <end position="232"/>
    </location>
</feature>
<proteinExistence type="inferred from homology"/>
<organism evidence="4 5">
    <name type="scientific">Kitasatospora cathayae</name>
    <dbReference type="NCBI Taxonomy" id="3004092"/>
    <lineage>
        <taxon>Bacteria</taxon>
        <taxon>Bacillati</taxon>
        <taxon>Actinomycetota</taxon>
        <taxon>Actinomycetes</taxon>
        <taxon>Kitasatosporales</taxon>
        <taxon>Streptomycetaceae</taxon>
        <taxon>Kitasatospora</taxon>
    </lineage>
</organism>
<feature type="compositionally biased region" description="Basic and acidic residues" evidence="2">
    <location>
        <begin position="448"/>
        <end position="457"/>
    </location>
</feature>
<feature type="compositionally biased region" description="Basic and acidic residues" evidence="2">
    <location>
        <begin position="169"/>
        <end position="178"/>
    </location>
</feature>
<dbReference type="InterPro" id="IPR036689">
    <property type="entry name" value="ESAT-6-like_sf"/>
</dbReference>
<dbReference type="InterPro" id="IPR000030">
    <property type="entry name" value="PPE_dom"/>
</dbReference>
<sequence length="477" mass="47794">MVYTDFTKYSHADLRKMAQALDPGAVMAAGDPWRKAATTLKEIRKTLTTVSTEAAGTWEGTTSDSFHTSMLTLAASINEAAAYANDAANTLHNMSEAMATAKRDMPEEPGNWDKFKDTVGDVFSTEDDHIQLTDRKKAEAAAVMQTLAMHYRIATPALKAPTLNLKPAKRGDPDKTSQDDSSGAAAAVAAMVSGTSFGSGGTSVRSAVASAPQRSRASAPSVVSSPPSRSASTPTDPGIKGGRAQAPSKPSTAASSSSGAGISGTPVSRPSGSVPSPVTSGTQTSGLSTTSVTGLVTGPITGGGGQPTVSPVGPTVQTAPVGPGFGQGKTGFGDKGFPSSSTPLEGSGPRGGRAASVGGGGEIYPGVGAGGRGTPGAKQVGGSLAKPGGAVRETAPPGGGARGKQAFTEGGSGLGARGRLGAEPGARSSGIMSPGIPMSEAQRRKKDHGKDGERPDYLVEDEETWASDKSANPNVVE</sequence>
<dbReference type="Proteomes" id="UP001212821">
    <property type="component" value="Chromosome"/>
</dbReference>
<dbReference type="EMBL" id="CP115450">
    <property type="protein sequence ID" value="WBP88644.1"/>
    <property type="molecule type" value="Genomic_DNA"/>
</dbReference>
<evidence type="ECO:0000313" key="4">
    <source>
        <dbReference type="EMBL" id="WBP88644.1"/>
    </source>
</evidence>
<protein>
    <recommendedName>
        <fullName evidence="3">PPE domain-containing protein</fullName>
    </recommendedName>
</protein>